<dbReference type="RefSeq" id="WP_221026222.1">
    <property type="nucleotide sequence ID" value="NZ_JAIEZQ010000003.1"/>
</dbReference>
<comment type="caution">
    <text evidence="3">The sequence shown here is derived from an EMBL/GenBank/DDBJ whole genome shotgun (WGS) entry which is preliminary data.</text>
</comment>
<gene>
    <name evidence="3" type="ORF">K1X13_16400</name>
</gene>
<evidence type="ECO:0000256" key="1">
    <source>
        <dbReference type="SAM" id="MobiDB-lite"/>
    </source>
</evidence>
<keyword evidence="4" id="KW-1185">Reference proteome</keyword>
<evidence type="ECO:0000256" key="2">
    <source>
        <dbReference type="SAM" id="Phobius"/>
    </source>
</evidence>
<dbReference type="Proteomes" id="UP000754710">
    <property type="component" value="Unassembled WGS sequence"/>
</dbReference>
<name>A0ABS7RN75_9ACTN</name>
<organism evidence="3 4">
    <name type="scientific">Nocardioides jiangsuensis</name>
    <dbReference type="NCBI Taxonomy" id="2866161"/>
    <lineage>
        <taxon>Bacteria</taxon>
        <taxon>Bacillati</taxon>
        <taxon>Actinomycetota</taxon>
        <taxon>Actinomycetes</taxon>
        <taxon>Propionibacteriales</taxon>
        <taxon>Nocardioidaceae</taxon>
        <taxon>Nocardioides</taxon>
    </lineage>
</organism>
<feature type="transmembrane region" description="Helical" evidence="2">
    <location>
        <begin position="76"/>
        <end position="97"/>
    </location>
</feature>
<feature type="transmembrane region" description="Helical" evidence="2">
    <location>
        <begin position="147"/>
        <end position="168"/>
    </location>
</feature>
<feature type="region of interest" description="Disordered" evidence="1">
    <location>
        <begin position="399"/>
        <end position="432"/>
    </location>
</feature>
<reference evidence="3 4" key="1">
    <citation type="submission" date="2021-08" db="EMBL/GenBank/DDBJ databases">
        <title>Nocardioides bacterium WL0053 sp. nov., isolated from the sediment.</title>
        <authorList>
            <person name="Wang L."/>
            <person name="Zhang D."/>
            <person name="Zhang A."/>
        </authorList>
    </citation>
    <scope>NUCLEOTIDE SEQUENCE [LARGE SCALE GENOMIC DNA]</scope>
    <source>
        <strain evidence="3 4">WL0053</strain>
    </source>
</reference>
<feature type="transmembrane region" description="Helical" evidence="2">
    <location>
        <begin position="254"/>
        <end position="277"/>
    </location>
</feature>
<evidence type="ECO:0008006" key="5">
    <source>
        <dbReference type="Google" id="ProtNLM"/>
    </source>
</evidence>
<feature type="transmembrane region" description="Helical" evidence="2">
    <location>
        <begin position="180"/>
        <end position="201"/>
    </location>
</feature>
<feature type="transmembrane region" description="Helical" evidence="2">
    <location>
        <begin position="310"/>
        <end position="328"/>
    </location>
</feature>
<keyword evidence="2" id="KW-0472">Membrane</keyword>
<feature type="transmembrane region" description="Helical" evidence="2">
    <location>
        <begin position="109"/>
        <end position="127"/>
    </location>
</feature>
<feature type="transmembrane region" description="Helical" evidence="2">
    <location>
        <begin position="284"/>
        <end position="304"/>
    </location>
</feature>
<proteinExistence type="predicted"/>
<evidence type="ECO:0000313" key="3">
    <source>
        <dbReference type="EMBL" id="MBY9076416.1"/>
    </source>
</evidence>
<dbReference type="EMBL" id="JAIEZQ010000003">
    <property type="protein sequence ID" value="MBY9076416.1"/>
    <property type="molecule type" value="Genomic_DNA"/>
</dbReference>
<evidence type="ECO:0000313" key="4">
    <source>
        <dbReference type="Proteomes" id="UP000754710"/>
    </source>
</evidence>
<feature type="transmembrane region" description="Helical" evidence="2">
    <location>
        <begin position="366"/>
        <end position="386"/>
    </location>
</feature>
<keyword evidence="2" id="KW-1133">Transmembrane helix</keyword>
<accession>A0ABS7RN75</accession>
<keyword evidence="2" id="KW-0812">Transmembrane</keyword>
<sequence length="432" mass="44591">MRALGTTSAWLLTRILVLWLLVGRESWVTGDVAYFAQSLAAVPDAGLGRTLVEYPLPGVVLVALPWLLAEWSGLPGAYAALVAVFALAADAAFTVLLYRCAGASCRAALAVWLLAVPLLGATTYARFDLVPGILAGVGLLLLARRPRLAAASAAVATALKLWPVLVLPALAARPAVRRPVLVVVAAVGALLAGATVVLAGWSRLVSPLTWQGERGLQVESVLATPAMLGWALAPERFTVSFSAYNAFEVTGPGVGALLAAAEVAALLLVPVLGVLWVRAWRAGAALGGEDVAWLCLAAVTGFMVTSKVLSPQYLLWLLPLAAAALAVAGEAPRRLTVWAAVLLVATGLTHLVFPLFYGGITTAHPWSVWVVLALAARNLALVWLLLEGLAEAWRRVSAASRSSASRPGPTGTTHAPSGGAPTTPGADAPAPG</sequence>
<feature type="transmembrane region" description="Helical" evidence="2">
    <location>
        <begin position="335"/>
        <end position="360"/>
    </location>
</feature>
<protein>
    <recommendedName>
        <fullName evidence="5">DUF2029 domain-containing protein</fullName>
    </recommendedName>
</protein>